<organism evidence="1 2">
    <name type="scientific">Metarhizobium album</name>
    <dbReference type="NCBI Taxonomy" id="2182425"/>
    <lineage>
        <taxon>Bacteria</taxon>
        <taxon>Pseudomonadati</taxon>
        <taxon>Pseudomonadota</taxon>
        <taxon>Alphaproteobacteria</taxon>
        <taxon>Hyphomicrobiales</taxon>
        <taxon>Rhizobiaceae</taxon>
        <taxon>Metarhizobium</taxon>
    </lineage>
</organism>
<accession>A0A2U2DK56</accession>
<name>A0A2U2DK56_9HYPH</name>
<dbReference type="OrthoDB" id="8404128at2"/>
<gene>
    <name evidence="1" type="ORF">DEM27_24490</name>
</gene>
<sequence>MPDQDFSAEFSALIARHREIIIAMLESNQFSPMTASDGATVARVAEELMLRTRIIAWQPTNRDEAYRKLEHLVQALAAGAPIDRMSVDIAVKTVESFISRR</sequence>
<protein>
    <submittedName>
        <fullName evidence="1">Uncharacterized protein</fullName>
    </submittedName>
</protein>
<proteinExistence type="predicted"/>
<dbReference type="AlphaFoldDB" id="A0A2U2DK56"/>
<dbReference type="EMBL" id="QFBC01000014">
    <property type="protein sequence ID" value="PWE53699.1"/>
    <property type="molecule type" value="Genomic_DNA"/>
</dbReference>
<dbReference type="Proteomes" id="UP000245252">
    <property type="component" value="Unassembled WGS sequence"/>
</dbReference>
<evidence type="ECO:0000313" key="2">
    <source>
        <dbReference type="Proteomes" id="UP000245252"/>
    </source>
</evidence>
<comment type="caution">
    <text evidence="1">The sequence shown here is derived from an EMBL/GenBank/DDBJ whole genome shotgun (WGS) entry which is preliminary data.</text>
</comment>
<dbReference type="RefSeq" id="WP_109460867.1">
    <property type="nucleotide sequence ID" value="NZ_QFBC01000014.1"/>
</dbReference>
<evidence type="ECO:0000313" key="1">
    <source>
        <dbReference type="EMBL" id="PWE53699.1"/>
    </source>
</evidence>
<keyword evidence="2" id="KW-1185">Reference proteome</keyword>
<reference evidence="1 2" key="1">
    <citation type="submission" date="2018-05" db="EMBL/GenBank/DDBJ databases">
        <title>The draft genome of strain NS-104.</title>
        <authorList>
            <person name="Hang P."/>
            <person name="Jiang J."/>
        </authorList>
    </citation>
    <scope>NUCLEOTIDE SEQUENCE [LARGE SCALE GENOMIC DNA]</scope>
    <source>
        <strain evidence="1 2">NS-104</strain>
    </source>
</reference>